<keyword evidence="2" id="KW-1185">Reference proteome</keyword>
<dbReference type="RefSeq" id="WP_176576423.1">
    <property type="nucleotide sequence ID" value="NZ_CBDRGH010000036.1"/>
</dbReference>
<reference evidence="1 2" key="1">
    <citation type="submission" date="2020-06" db="EMBL/GenBank/DDBJ databases">
        <title>Genome mining for natural products.</title>
        <authorList>
            <person name="Zhang B."/>
            <person name="Shi J."/>
            <person name="Ge H."/>
        </authorList>
    </citation>
    <scope>NUCLEOTIDE SEQUENCE [LARGE SCALE GENOMIC DNA]</scope>
    <source>
        <strain evidence="1 2">NA02069</strain>
    </source>
</reference>
<dbReference type="EMBL" id="CP056041">
    <property type="protein sequence ID" value="QKZ20363.1"/>
    <property type="molecule type" value="Genomic_DNA"/>
</dbReference>
<organism evidence="1 2">
    <name type="scientific">Streptomyces chartreusis</name>
    <dbReference type="NCBI Taxonomy" id="1969"/>
    <lineage>
        <taxon>Bacteria</taxon>
        <taxon>Bacillati</taxon>
        <taxon>Actinomycetota</taxon>
        <taxon>Actinomycetes</taxon>
        <taxon>Kitasatosporales</taxon>
        <taxon>Streptomycetaceae</taxon>
        <taxon>Streptomyces</taxon>
    </lineage>
</organism>
<evidence type="ECO:0000313" key="1">
    <source>
        <dbReference type="EMBL" id="QKZ20363.1"/>
    </source>
</evidence>
<protein>
    <submittedName>
        <fullName evidence="1">DUF742 domain-containing protein</fullName>
    </submittedName>
</protein>
<dbReference type="Pfam" id="PF05331">
    <property type="entry name" value="DUF742"/>
    <property type="match status" value="1"/>
</dbReference>
<dbReference type="Proteomes" id="UP000509418">
    <property type="component" value="Chromosome"/>
</dbReference>
<dbReference type="AlphaFoldDB" id="A0A7H8TA20"/>
<accession>A0A7H8TA20</accession>
<name>A0A7H8TA20_STRCX</name>
<evidence type="ECO:0000313" key="2">
    <source>
        <dbReference type="Proteomes" id="UP000509418"/>
    </source>
</evidence>
<dbReference type="PANTHER" id="PTHR36221">
    <property type="entry name" value="DUF742 DOMAIN-CONTAINING PROTEIN"/>
    <property type="match status" value="1"/>
</dbReference>
<gene>
    <name evidence="1" type="ORF">HUT05_25230</name>
</gene>
<dbReference type="InterPro" id="IPR007995">
    <property type="entry name" value="DUF742"/>
</dbReference>
<dbReference type="PANTHER" id="PTHR36221:SF1">
    <property type="entry name" value="DUF742 DOMAIN-CONTAINING PROTEIN"/>
    <property type="match status" value="1"/>
</dbReference>
<proteinExistence type="predicted"/>
<sequence length="130" mass="14225">MTRPGQHTASTSAFVRPYLVTRGRTRPRHLLSPDTVLESGNGRAGPALVEGEYQQLVQLCRLRHRSVAELAGTIHLPLTATRVLISDLVDARLLKLRVTNAYTPTDSPAGNRPDRPLLEALRAGLVQLSD</sequence>